<evidence type="ECO:0000313" key="3">
    <source>
        <dbReference type="Proteomes" id="UP000240883"/>
    </source>
</evidence>
<reference evidence="2 3" key="1">
    <citation type="journal article" date="2018" name="Front. Microbiol.">
        <title>Genome-Wide Analysis of Corynespora cassiicola Leaf Fall Disease Putative Effectors.</title>
        <authorList>
            <person name="Lopez D."/>
            <person name="Ribeiro S."/>
            <person name="Label P."/>
            <person name="Fumanal B."/>
            <person name="Venisse J.S."/>
            <person name="Kohler A."/>
            <person name="de Oliveira R.R."/>
            <person name="Labutti K."/>
            <person name="Lipzen A."/>
            <person name="Lail K."/>
            <person name="Bauer D."/>
            <person name="Ohm R.A."/>
            <person name="Barry K.W."/>
            <person name="Spatafora J."/>
            <person name="Grigoriev I.V."/>
            <person name="Martin F.M."/>
            <person name="Pujade-Renaud V."/>
        </authorList>
    </citation>
    <scope>NUCLEOTIDE SEQUENCE [LARGE SCALE GENOMIC DNA]</scope>
    <source>
        <strain evidence="2 3">Philippines</strain>
    </source>
</reference>
<sequence length="236" mass="27252">MRSVNPPLLYAFDVRCHFRVWCGRMQGHYTRIPHPAHHNGKLECLFQHATHLTSKPKSTTRHRNGASPHKHRFPKVYTKFPRRQHEEALGPLPAWARNEPCMRDVDVPACNTSRLCLGSPRLFPHMLFLPLAHRTSSSCCGHLHHRPTPLPRAATATWRRRHMCRHRRNRMRHPSLPPTAYTASTQQPTTKTRPAVPSWMWCDSFPLPSRACGGIVRAFFFPAPVDVWIPPKEERG</sequence>
<protein>
    <submittedName>
        <fullName evidence="2">Uncharacterized protein</fullName>
    </submittedName>
</protein>
<feature type="compositionally biased region" description="Polar residues" evidence="1">
    <location>
        <begin position="181"/>
        <end position="192"/>
    </location>
</feature>
<evidence type="ECO:0000313" key="2">
    <source>
        <dbReference type="EMBL" id="PSN59959.1"/>
    </source>
</evidence>
<feature type="region of interest" description="Disordered" evidence="1">
    <location>
        <begin position="171"/>
        <end position="193"/>
    </location>
</feature>
<dbReference type="EMBL" id="KZ678151">
    <property type="protein sequence ID" value="PSN59959.1"/>
    <property type="molecule type" value="Genomic_DNA"/>
</dbReference>
<accession>A0A2T2N3L9</accession>
<evidence type="ECO:0000256" key="1">
    <source>
        <dbReference type="SAM" id="MobiDB-lite"/>
    </source>
</evidence>
<organism evidence="2 3">
    <name type="scientific">Corynespora cassiicola Philippines</name>
    <dbReference type="NCBI Taxonomy" id="1448308"/>
    <lineage>
        <taxon>Eukaryota</taxon>
        <taxon>Fungi</taxon>
        <taxon>Dikarya</taxon>
        <taxon>Ascomycota</taxon>
        <taxon>Pezizomycotina</taxon>
        <taxon>Dothideomycetes</taxon>
        <taxon>Pleosporomycetidae</taxon>
        <taxon>Pleosporales</taxon>
        <taxon>Corynesporascaceae</taxon>
        <taxon>Corynespora</taxon>
    </lineage>
</organism>
<gene>
    <name evidence="2" type="ORF">BS50DRAFT_215944</name>
</gene>
<feature type="region of interest" description="Disordered" evidence="1">
    <location>
        <begin position="53"/>
        <end position="72"/>
    </location>
</feature>
<dbReference type="AlphaFoldDB" id="A0A2T2N3L9"/>
<name>A0A2T2N3L9_CORCC</name>
<dbReference type="Proteomes" id="UP000240883">
    <property type="component" value="Unassembled WGS sequence"/>
</dbReference>
<keyword evidence="3" id="KW-1185">Reference proteome</keyword>
<feature type="compositionally biased region" description="Basic residues" evidence="1">
    <location>
        <begin position="58"/>
        <end position="72"/>
    </location>
</feature>
<proteinExistence type="predicted"/>